<evidence type="ECO:0000256" key="4">
    <source>
        <dbReference type="ARBA" id="ARBA00023004"/>
    </source>
</evidence>
<keyword evidence="2" id="KW-0949">S-adenosyl-L-methionine</keyword>
<dbReference type="InterPro" id="IPR058240">
    <property type="entry name" value="rSAM_sf"/>
</dbReference>
<dbReference type="PANTHER" id="PTHR42836:SF1">
    <property type="entry name" value="7-CARBOXY-7-DEAZAGUANINE SYNTHASE"/>
    <property type="match status" value="1"/>
</dbReference>
<dbReference type="GO" id="GO:0051539">
    <property type="term" value="F:4 iron, 4 sulfur cluster binding"/>
    <property type="evidence" value="ECO:0007669"/>
    <property type="project" value="UniProtKB-KW"/>
</dbReference>
<dbReference type="PANTHER" id="PTHR42836">
    <property type="entry name" value="7-CARBOXY-7-DEAZAGUANINE SYNTHASE"/>
    <property type="match status" value="1"/>
</dbReference>
<dbReference type="InterPro" id="IPR007197">
    <property type="entry name" value="rSAM"/>
</dbReference>
<dbReference type="GO" id="GO:0046872">
    <property type="term" value="F:metal ion binding"/>
    <property type="evidence" value="ECO:0007669"/>
    <property type="project" value="UniProtKB-KW"/>
</dbReference>
<dbReference type="RefSeq" id="YP_009293141.1">
    <property type="nucleotide sequence ID" value="NC_031127.1"/>
</dbReference>
<evidence type="ECO:0000256" key="1">
    <source>
        <dbReference type="ARBA" id="ARBA00022485"/>
    </source>
</evidence>
<dbReference type="Gene3D" id="3.20.20.70">
    <property type="entry name" value="Aldolase class I"/>
    <property type="match status" value="1"/>
</dbReference>
<feature type="domain" description="Radical SAM core" evidence="6">
    <location>
        <begin position="15"/>
        <end position="132"/>
    </location>
</feature>
<dbReference type="CDD" id="cd01335">
    <property type="entry name" value="Radical_SAM"/>
    <property type="match status" value="1"/>
</dbReference>
<dbReference type="EMBL" id="KX397368">
    <property type="protein sequence ID" value="ANZ49255.1"/>
    <property type="molecule type" value="Genomic_DNA"/>
</dbReference>
<gene>
    <name evidence="7" type="ORF">HUXLEY_173</name>
</gene>
<evidence type="ECO:0000313" key="8">
    <source>
        <dbReference type="Proteomes" id="UP000203302"/>
    </source>
</evidence>
<keyword evidence="1" id="KW-0004">4Fe-4S</keyword>
<proteinExistence type="predicted"/>
<reference evidence="8" key="1">
    <citation type="submission" date="2016-06" db="EMBL/GenBank/DDBJ databases">
        <authorList>
            <person name="Berg J.A."/>
            <person name="Grossarth S.E."/>
            <person name="Jarvis T.M."/>
            <person name="Merrill B.D."/>
            <person name="Breakwell D.P."/>
            <person name="Hope S."/>
            <person name="Grose J.H."/>
        </authorList>
    </citation>
    <scope>NUCLEOTIDE SEQUENCE [LARGE SCALE GENOMIC DNA]</scope>
</reference>
<keyword evidence="4" id="KW-0408">Iron</keyword>
<organism evidence="7 8">
    <name type="scientific">Erwinia phage vB_EamM_Huxley</name>
    <dbReference type="NCBI Taxonomy" id="1883373"/>
    <lineage>
        <taxon>Viruses</taxon>
        <taxon>Duplodnaviria</taxon>
        <taxon>Heunggongvirae</taxon>
        <taxon>Uroviricota</taxon>
        <taxon>Caudoviricetes</taxon>
        <taxon>Chimalliviridae</taxon>
        <taxon>Machinavirus</taxon>
        <taxon>Machinavirus machina</taxon>
    </lineage>
</organism>
<dbReference type="SFLD" id="SFLDG01067">
    <property type="entry name" value="SPASM/twitch_domain_containing"/>
    <property type="match status" value="1"/>
</dbReference>
<dbReference type="Pfam" id="PF04055">
    <property type="entry name" value="Radical_SAM"/>
    <property type="match status" value="1"/>
</dbReference>
<dbReference type="GO" id="GO:0003824">
    <property type="term" value="F:catalytic activity"/>
    <property type="evidence" value="ECO:0007669"/>
    <property type="project" value="InterPro"/>
</dbReference>
<protein>
    <submittedName>
        <fullName evidence="7">Putative radical SAM superfamily protein</fullName>
    </submittedName>
</protein>
<sequence>MTDAPQIRPPTELSIVTTSKCNLDCSFCGGAYYMDTKDVGREIQREALFEQLEKYPTLQGMNWTGGEPLMATRKIEPLLAEVKARYPHLTHELYTNGLKMRLEHLPMLQQFNRICVSFDGYKKSERPLWRVVEDGAFEAFEVMAALNNVHTWAVVTREQLADKYWHTDLLDLHRALHHYGFKDMTLLLDNRMKKPLNQDLVMNFMFGYNKMEDQIERLNVMNNGSTGFSISKFFEQSCNACSGLVRLDSDASIGYTMDVEMEIDSGCNMLAKVIGQEAYRYINRTIHARKHRNEVIK</sequence>
<dbReference type="KEGG" id="vg:29069295"/>
<dbReference type="SUPFAM" id="SSF102114">
    <property type="entry name" value="Radical SAM enzymes"/>
    <property type="match status" value="1"/>
</dbReference>
<keyword evidence="5" id="KW-0411">Iron-sulfur</keyword>
<evidence type="ECO:0000256" key="3">
    <source>
        <dbReference type="ARBA" id="ARBA00022723"/>
    </source>
</evidence>
<evidence type="ECO:0000259" key="6">
    <source>
        <dbReference type="Pfam" id="PF04055"/>
    </source>
</evidence>
<keyword evidence="3" id="KW-0479">Metal-binding</keyword>
<dbReference type="GeneID" id="29069295"/>
<evidence type="ECO:0000313" key="7">
    <source>
        <dbReference type="EMBL" id="ANZ49255.1"/>
    </source>
</evidence>
<dbReference type="Proteomes" id="UP000203302">
    <property type="component" value="Segment"/>
</dbReference>
<dbReference type="InterPro" id="IPR013785">
    <property type="entry name" value="Aldolase_TIM"/>
</dbReference>
<dbReference type="SFLD" id="SFLDS00029">
    <property type="entry name" value="Radical_SAM"/>
    <property type="match status" value="1"/>
</dbReference>
<evidence type="ECO:0000256" key="5">
    <source>
        <dbReference type="ARBA" id="ARBA00023014"/>
    </source>
</evidence>
<evidence type="ECO:0000256" key="2">
    <source>
        <dbReference type="ARBA" id="ARBA00022691"/>
    </source>
</evidence>
<accession>A0A1B2IDH0</accession>
<dbReference type="OrthoDB" id="6992at10239"/>
<name>A0A1B2IDH0_9CAUD</name>